<dbReference type="PRINTS" id="PR01590">
    <property type="entry name" value="HTHFIS"/>
</dbReference>
<dbReference type="Gene3D" id="1.10.10.60">
    <property type="entry name" value="Homeodomain-like"/>
    <property type="match status" value="1"/>
</dbReference>
<evidence type="ECO:0000313" key="8">
    <source>
        <dbReference type="EMBL" id="MFD1781424.1"/>
    </source>
</evidence>
<keyword evidence="5" id="KW-0804">Transcription</keyword>
<evidence type="ECO:0000256" key="4">
    <source>
        <dbReference type="ARBA" id="ARBA00023125"/>
    </source>
</evidence>
<feature type="domain" description="Sigma-54 factor interaction" evidence="6">
    <location>
        <begin position="152"/>
        <end position="380"/>
    </location>
</feature>
<dbReference type="Proteomes" id="UP001597227">
    <property type="component" value="Unassembled WGS sequence"/>
</dbReference>
<dbReference type="InterPro" id="IPR025943">
    <property type="entry name" value="Sigma_54_int_dom_ATP-bd_2"/>
</dbReference>
<evidence type="ECO:0000256" key="5">
    <source>
        <dbReference type="ARBA" id="ARBA00023163"/>
    </source>
</evidence>
<dbReference type="RefSeq" id="WP_388041588.1">
    <property type="nucleotide sequence ID" value="NZ_JBHUEK010000034.1"/>
</dbReference>
<dbReference type="PANTHER" id="PTHR32071:SF74">
    <property type="entry name" value="TRANSCRIPTIONAL ACTIVATOR ROCR"/>
    <property type="match status" value="1"/>
</dbReference>
<dbReference type="SUPFAM" id="SSF52540">
    <property type="entry name" value="P-loop containing nucleoside triphosphate hydrolases"/>
    <property type="match status" value="1"/>
</dbReference>
<dbReference type="Pfam" id="PF00158">
    <property type="entry name" value="Sigma54_activat"/>
    <property type="match status" value="1"/>
</dbReference>
<dbReference type="Gene3D" id="1.10.8.60">
    <property type="match status" value="1"/>
</dbReference>
<comment type="caution">
    <text evidence="8">The sequence shown here is derived from an EMBL/GenBank/DDBJ whole genome shotgun (WGS) entry which is preliminary data.</text>
</comment>
<dbReference type="PROSITE" id="PS50112">
    <property type="entry name" value="PAS"/>
    <property type="match status" value="1"/>
</dbReference>
<dbReference type="Pfam" id="PF02954">
    <property type="entry name" value="HTH_8"/>
    <property type="match status" value="1"/>
</dbReference>
<evidence type="ECO:0000256" key="1">
    <source>
        <dbReference type="ARBA" id="ARBA00022741"/>
    </source>
</evidence>
<proteinExistence type="predicted"/>
<dbReference type="InterPro" id="IPR002078">
    <property type="entry name" value="Sigma_54_int"/>
</dbReference>
<dbReference type="PROSITE" id="PS00675">
    <property type="entry name" value="SIGMA54_INTERACT_1"/>
    <property type="match status" value="1"/>
</dbReference>
<reference evidence="9" key="1">
    <citation type="journal article" date="2019" name="Int. J. Syst. Evol. Microbiol.">
        <title>The Global Catalogue of Microorganisms (GCM) 10K type strain sequencing project: providing services to taxonomists for standard genome sequencing and annotation.</title>
        <authorList>
            <consortium name="The Broad Institute Genomics Platform"/>
            <consortium name="The Broad Institute Genome Sequencing Center for Infectious Disease"/>
            <person name="Wu L."/>
            <person name="Ma J."/>
        </authorList>
    </citation>
    <scope>NUCLEOTIDE SEQUENCE [LARGE SCALE GENOMIC DNA]</scope>
    <source>
        <strain evidence="9">CCUG 15531</strain>
    </source>
</reference>
<dbReference type="InterPro" id="IPR035965">
    <property type="entry name" value="PAS-like_dom_sf"/>
</dbReference>
<dbReference type="SUPFAM" id="SSF46689">
    <property type="entry name" value="Homeodomain-like"/>
    <property type="match status" value="1"/>
</dbReference>
<dbReference type="InterPro" id="IPR025944">
    <property type="entry name" value="Sigma_54_int_dom_CS"/>
</dbReference>
<keyword evidence="2" id="KW-0067">ATP-binding</keyword>
<keyword evidence="4" id="KW-0238">DNA-binding</keyword>
<dbReference type="PROSITE" id="PS00676">
    <property type="entry name" value="SIGMA54_INTERACT_2"/>
    <property type="match status" value="1"/>
</dbReference>
<dbReference type="PROSITE" id="PS50045">
    <property type="entry name" value="SIGMA54_INTERACT_4"/>
    <property type="match status" value="1"/>
</dbReference>
<name>A0ABW4MTX8_9BACI</name>
<gene>
    <name evidence="8" type="ORF">ACFSFW_22520</name>
</gene>
<dbReference type="EMBL" id="JBHUEK010000034">
    <property type="protein sequence ID" value="MFD1781424.1"/>
    <property type="molecule type" value="Genomic_DNA"/>
</dbReference>
<dbReference type="SMART" id="SM00091">
    <property type="entry name" value="PAS"/>
    <property type="match status" value="1"/>
</dbReference>
<dbReference type="InterPro" id="IPR013767">
    <property type="entry name" value="PAS_fold"/>
</dbReference>
<keyword evidence="1" id="KW-0547">Nucleotide-binding</keyword>
<keyword evidence="3" id="KW-0805">Transcription regulation</keyword>
<dbReference type="Gene3D" id="3.30.450.20">
    <property type="entry name" value="PAS domain"/>
    <property type="match status" value="1"/>
</dbReference>
<dbReference type="Pfam" id="PF00989">
    <property type="entry name" value="PAS"/>
    <property type="match status" value="1"/>
</dbReference>
<dbReference type="InterPro" id="IPR027417">
    <property type="entry name" value="P-loop_NTPase"/>
</dbReference>
<dbReference type="InterPro" id="IPR009057">
    <property type="entry name" value="Homeodomain-like_sf"/>
</dbReference>
<accession>A0ABW4MTX8</accession>
<dbReference type="Gene3D" id="3.40.50.300">
    <property type="entry name" value="P-loop containing nucleotide triphosphate hydrolases"/>
    <property type="match status" value="1"/>
</dbReference>
<dbReference type="SUPFAM" id="SSF55785">
    <property type="entry name" value="PYP-like sensor domain (PAS domain)"/>
    <property type="match status" value="1"/>
</dbReference>
<feature type="domain" description="PAS" evidence="7">
    <location>
        <begin position="4"/>
        <end position="52"/>
    </location>
</feature>
<dbReference type="InterPro" id="IPR058031">
    <property type="entry name" value="AAA_lid_NorR"/>
</dbReference>
<organism evidence="8 9">
    <name type="scientific">Fredinandcohnia salidurans</name>
    <dbReference type="NCBI Taxonomy" id="2595041"/>
    <lineage>
        <taxon>Bacteria</taxon>
        <taxon>Bacillati</taxon>
        <taxon>Bacillota</taxon>
        <taxon>Bacilli</taxon>
        <taxon>Bacillales</taxon>
        <taxon>Bacillaceae</taxon>
        <taxon>Fredinandcohnia</taxon>
    </lineage>
</organism>
<evidence type="ECO:0000256" key="2">
    <source>
        <dbReference type="ARBA" id="ARBA00022840"/>
    </source>
</evidence>
<dbReference type="InterPro" id="IPR000014">
    <property type="entry name" value="PAS"/>
</dbReference>
<dbReference type="Pfam" id="PF25601">
    <property type="entry name" value="AAA_lid_14"/>
    <property type="match status" value="1"/>
</dbReference>
<sequence length="456" mass="51185">MQIGEELVIAILDSIDEAIHVVNEEGITIFYNQVAAEHDGLSREEVLGKHLLEVFPSLNEDSSTLLKVIRTKQPIYHLPQTYKNKWGKLIDTVNTTLPIHINGTFIGAVEIGKDYSKIKDLSNKLMDLQSKVRSPSKKPQELYGAKYTYHDILTKNERFNTVKKQAMKVANSSSTVLVYGETGTGKELLVQAIHNASPRRQAPFIAQNCAALPESLLESILFGTVKGSYTGAVDRAGLFEIAHGGTLFLDEINSMPLELQSRLLRVLEDGMVRRIGSPKALQVDVRVIVALNKYPTDCVKDYELRPDLYYRLNVFSLEIPPLKKRLEDIPYLVDHFVGLYNHSFQKSVSKVDDEVLRLFASYLWPGNVRELKHIIEHAMIMAEGSALTTDLLPGHLINTQATSSVTLRPLREVIQETENSLIDAAMKKSGGNINKAAKLLEIPRQTLQYKLQKKNN</sequence>
<dbReference type="PANTHER" id="PTHR32071">
    <property type="entry name" value="TRANSCRIPTIONAL REGULATORY PROTEIN"/>
    <property type="match status" value="1"/>
</dbReference>
<evidence type="ECO:0000313" key="9">
    <source>
        <dbReference type="Proteomes" id="UP001597227"/>
    </source>
</evidence>
<dbReference type="InterPro" id="IPR003593">
    <property type="entry name" value="AAA+_ATPase"/>
</dbReference>
<keyword evidence="9" id="KW-1185">Reference proteome</keyword>
<dbReference type="InterPro" id="IPR025662">
    <property type="entry name" value="Sigma_54_int_dom_ATP-bd_1"/>
</dbReference>
<dbReference type="PROSITE" id="PS00688">
    <property type="entry name" value="SIGMA54_INTERACT_3"/>
    <property type="match status" value="1"/>
</dbReference>
<dbReference type="NCBIfam" id="TIGR00229">
    <property type="entry name" value="sensory_box"/>
    <property type="match status" value="1"/>
</dbReference>
<dbReference type="SMART" id="SM00382">
    <property type="entry name" value="AAA"/>
    <property type="match status" value="1"/>
</dbReference>
<dbReference type="CDD" id="cd00009">
    <property type="entry name" value="AAA"/>
    <property type="match status" value="1"/>
</dbReference>
<evidence type="ECO:0000259" key="7">
    <source>
        <dbReference type="PROSITE" id="PS50112"/>
    </source>
</evidence>
<evidence type="ECO:0000256" key="3">
    <source>
        <dbReference type="ARBA" id="ARBA00023015"/>
    </source>
</evidence>
<dbReference type="InterPro" id="IPR002197">
    <property type="entry name" value="HTH_Fis"/>
</dbReference>
<dbReference type="CDD" id="cd00130">
    <property type="entry name" value="PAS"/>
    <property type="match status" value="1"/>
</dbReference>
<evidence type="ECO:0000259" key="6">
    <source>
        <dbReference type="PROSITE" id="PS50045"/>
    </source>
</evidence>
<protein>
    <submittedName>
        <fullName evidence="8">Sigma-54 interaction domain-containing protein</fullName>
    </submittedName>
</protein>